<dbReference type="Gene3D" id="1.25.40.10">
    <property type="entry name" value="Tetratricopeptide repeat domain"/>
    <property type="match status" value="2"/>
</dbReference>
<gene>
    <name evidence="6" type="primary">P0682A06.38</name>
</gene>
<dbReference type="EMBL" id="AP004705">
    <property type="protein sequence ID" value="BAD05478.1"/>
    <property type="molecule type" value="Genomic_DNA"/>
</dbReference>
<dbReference type="InterPro" id="IPR046848">
    <property type="entry name" value="E_motif"/>
</dbReference>
<dbReference type="Pfam" id="PF01535">
    <property type="entry name" value="PPR"/>
    <property type="match status" value="3"/>
</dbReference>
<evidence type="ECO:0000259" key="5">
    <source>
        <dbReference type="SMART" id="SM00597"/>
    </source>
</evidence>
<evidence type="ECO:0000256" key="4">
    <source>
        <dbReference type="SAM" id="MobiDB-lite"/>
    </source>
</evidence>
<dbReference type="Pfam" id="PF20431">
    <property type="entry name" value="E_motif"/>
    <property type="match status" value="1"/>
</dbReference>
<protein>
    <submittedName>
        <fullName evidence="6">Pentatricopeptide (PPR) repeat-containing protein</fullName>
    </submittedName>
</protein>
<organism evidence="6 7">
    <name type="scientific">Oryza sativa subsp. japonica</name>
    <name type="common">Rice</name>
    <dbReference type="NCBI Taxonomy" id="39947"/>
    <lineage>
        <taxon>Eukaryota</taxon>
        <taxon>Viridiplantae</taxon>
        <taxon>Streptophyta</taxon>
        <taxon>Embryophyta</taxon>
        <taxon>Tracheophyta</taxon>
        <taxon>Spermatophyta</taxon>
        <taxon>Magnoliopsida</taxon>
        <taxon>Liliopsida</taxon>
        <taxon>Poales</taxon>
        <taxon>Poaceae</taxon>
        <taxon>BOP clade</taxon>
        <taxon>Oryzoideae</taxon>
        <taxon>Oryzeae</taxon>
        <taxon>Oryzinae</taxon>
        <taxon>Oryza</taxon>
        <taxon>Oryza sativa</taxon>
    </lineage>
</organism>
<keyword evidence="1" id="KW-0677">Repeat</keyword>
<dbReference type="SMART" id="SM00597">
    <property type="entry name" value="ZnF_TTF"/>
    <property type="match status" value="1"/>
</dbReference>
<feature type="domain" description="TTF-type" evidence="5">
    <location>
        <begin position="88"/>
        <end position="166"/>
    </location>
</feature>
<dbReference type="InterPro" id="IPR046960">
    <property type="entry name" value="PPR_At4g14850-like_plant"/>
</dbReference>
<dbReference type="GO" id="GO:0003723">
    <property type="term" value="F:RNA binding"/>
    <property type="evidence" value="ECO:0007669"/>
    <property type="project" value="InterPro"/>
</dbReference>
<dbReference type="FunFam" id="1.25.40.10:FF:000378">
    <property type="entry name" value="Pentatricopeptide repeat-containing protein mitochondrial"/>
    <property type="match status" value="1"/>
</dbReference>
<feature type="region of interest" description="Disordered" evidence="4">
    <location>
        <begin position="1"/>
        <end position="27"/>
    </location>
</feature>
<name>Q6Z996_ORYSJ</name>
<keyword evidence="2" id="KW-0809">Transit peptide</keyword>
<feature type="repeat" description="PPR" evidence="3">
    <location>
        <begin position="536"/>
        <end position="570"/>
    </location>
</feature>
<proteinExistence type="predicted"/>
<dbReference type="InterPro" id="IPR002885">
    <property type="entry name" value="PPR_rpt"/>
</dbReference>
<sequence>MSKRTLFNYYSSGSSSTPTASEDDENTRQQKLARVEFTCLDIVSDPGTCKPIDEYPFEIRDQVKRAFVLRGPTQPVGYTFPCKWQSGEWRSFQQRWLEIYDWLEYSESKDAAFCLYCYVFFEPGKPEKFGSNVFQSCIAAVISPDQPLAYKSKQKRIQSVLENGTEGTPGASKIDPKVRVQIIFQTCLGLYWDSMAHVNSFSAAAASAIRVPVASYGTSAAQSTSKDQHGSNINSALKVLNLVPRKADYDKVGGPCHHQLIHDCMNDILGVQSNHTIHKGNGVTFNSCSNPAQAKFDSFVSNNGSALRSRTRFIKEDMFMLIMELHRKGETSTDQSILAAAMSSCADRQMFTQGTQLHGLLVKVGCDSTVFIGSSLITLYSRCSQLESSYLVFQTMPTKNTVSWTAMISGFALHNRVEPCLHLFASMRLSSCKPNDITFATLFSVCTNHALLALGKSVHALQMRMGFHSYVHVSNALLSMYAKCGCIDEAQSIFGFIACKDLVSWNAMIFGCSQYGLAKHCLDLLKEMERQHIVPDALSFLGVLSSCRHARLVEEGRHCFKTMIEHGIKPGLDHYSCMVDLLGRAGLLEEAWDLIQTMSIPPNAVIWGSLLGSCRVHGNISIGIQAAEHRLKLEPGCAATHIQLANLYATIGCWSDVARVRMAMKARGLKTNIGCSWIEVGDKVYSFTAENRSKSHQVNNVLAILDCLQAHMECKYDMLTESLE</sequence>
<dbReference type="PANTHER" id="PTHR47926:SF438">
    <property type="entry name" value="PENTATRICOPEPTIDE REPEAT-CONTAINING PROTEIN"/>
    <property type="match status" value="1"/>
</dbReference>
<evidence type="ECO:0000256" key="2">
    <source>
        <dbReference type="ARBA" id="ARBA00022946"/>
    </source>
</evidence>
<dbReference type="NCBIfam" id="TIGR00756">
    <property type="entry name" value="PPR"/>
    <property type="match status" value="2"/>
</dbReference>
<dbReference type="PROSITE" id="PS51375">
    <property type="entry name" value="PPR"/>
    <property type="match status" value="3"/>
</dbReference>
<dbReference type="InterPro" id="IPR006580">
    <property type="entry name" value="Znf_TTF"/>
</dbReference>
<dbReference type="GO" id="GO:0009451">
    <property type="term" value="P:RNA modification"/>
    <property type="evidence" value="ECO:0007669"/>
    <property type="project" value="InterPro"/>
</dbReference>
<feature type="repeat" description="PPR" evidence="3">
    <location>
        <begin position="400"/>
        <end position="434"/>
    </location>
</feature>
<dbReference type="Proteomes" id="UP000000763">
    <property type="component" value="Chromosome 8"/>
</dbReference>
<reference evidence="7" key="1">
    <citation type="journal article" date="2005" name="Nature">
        <title>The map-based sequence of the rice genome.</title>
        <authorList>
            <consortium name="International rice genome sequencing project (IRGSP)"/>
            <person name="Matsumoto T."/>
            <person name="Wu J."/>
            <person name="Kanamori H."/>
            <person name="Katayose Y."/>
            <person name="Fujisawa M."/>
            <person name="Namiki N."/>
            <person name="Mizuno H."/>
            <person name="Yamamoto K."/>
            <person name="Antonio B.A."/>
            <person name="Baba T."/>
            <person name="Sakata K."/>
            <person name="Nagamura Y."/>
            <person name="Aoki H."/>
            <person name="Arikawa K."/>
            <person name="Arita K."/>
            <person name="Bito T."/>
            <person name="Chiden Y."/>
            <person name="Fujitsuka N."/>
            <person name="Fukunaka R."/>
            <person name="Hamada M."/>
            <person name="Harada C."/>
            <person name="Hayashi A."/>
            <person name="Hijishita S."/>
            <person name="Honda M."/>
            <person name="Hosokawa S."/>
            <person name="Ichikawa Y."/>
            <person name="Idonuma A."/>
            <person name="Iijima M."/>
            <person name="Ikeda M."/>
            <person name="Ikeno M."/>
            <person name="Ito K."/>
            <person name="Ito S."/>
            <person name="Ito T."/>
            <person name="Ito Y."/>
            <person name="Ito Y."/>
            <person name="Iwabuchi A."/>
            <person name="Kamiya K."/>
            <person name="Karasawa W."/>
            <person name="Kurita K."/>
            <person name="Katagiri S."/>
            <person name="Kikuta A."/>
            <person name="Kobayashi H."/>
            <person name="Kobayashi N."/>
            <person name="Machita K."/>
            <person name="Maehara T."/>
            <person name="Masukawa M."/>
            <person name="Mizubayashi T."/>
            <person name="Mukai Y."/>
            <person name="Nagasaki H."/>
            <person name="Nagata Y."/>
            <person name="Naito S."/>
            <person name="Nakashima M."/>
            <person name="Nakama Y."/>
            <person name="Nakamichi Y."/>
            <person name="Nakamura M."/>
            <person name="Meguro A."/>
            <person name="Negishi M."/>
            <person name="Ohta I."/>
            <person name="Ohta T."/>
            <person name="Okamoto M."/>
            <person name="Ono N."/>
            <person name="Saji S."/>
            <person name="Sakaguchi M."/>
            <person name="Sakai K."/>
            <person name="Shibata M."/>
            <person name="Shimokawa T."/>
            <person name="Song J."/>
            <person name="Takazaki Y."/>
            <person name="Terasawa K."/>
            <person name="Tsugane M."/>
            <person name="Tsuji K."/>
            <person name="Ueda S."/>
            <person name="Waki K."/>
            <person name="Yamagata H."/>
            <person name="Yamamoto M."/>
            <person name="Yamamoto S."/>
            <person name="Yamane H."/>
            <person name="Yoshiki S."/>
            <person name="Yoshihara R."/>
            <person name="Yukawa K."/>
            <person name="Zhong H."/>
            <person name="Yano M."/>
            <person name="Yuan Q."/>
            <person name="Ouyang S."/>
            <person name="Liu J."/>
            <person name="Jones K.M."/>
            <person name="Gansberger K."/>
            <person name="Moffat K."/>
            <person name="Hill J."/>
            <person name="Bera J."/>
            <person name="Fadrosh D."/>
            <person name="Jin S."/>
            <person name="Johri S."/>
            <person name="Kim M."/>
            <person name="Overton L."/>
            <person name="Reardon M."/>
            <person name="Tsitrin T."/>
            <person name="Vuong H."/>
            <person name="Weaver B."/>
            <person name="Ciecko A."/>
            <person name="Tallon L."/>
            <person name="Jackson J."/>
            <person name="Pai G."/>
            <person name="Aken S.V."/>
            <person name="Utterback T."/>
            <person name="Reidmuller S."/>
            <person name="Feldblyum T."/>
            <person name="Hsiao J."/>
            <person name="Zismann V."/>
            <person name="Iobst S."/>
            <person name="de Vazeille A.R."/>
            <person name="Buell C.R."/>
            <person name="Ying K."/>
            <person name="Li Y."/>
            <person name="Lu T."/>
            <person name="Huang Y."/>
            <person name="Zhao Q."/>
            <person name="Feng Q."/>
            <person name="Zhang L."/>
            <person name="Zhu J."/>
            <person name="Weng Q."/>
            <person name="Mu J."/>
            <person name="Lu Y."/>
            <person name="Fan D."/>
            <person name="Liu Y."/>
            <person name="Guan J."/>
            <person name="Zhang Y."/>
            <person name="Yu S."/>
            <person name="Liu X."/>
            <person name="Zhang Y."/>
            <person name="Hong G."/>
            <person name="Han B."/>
            <person name="Choisne N."/>
            <person name="Demange N."/>
            <person name="Orjeda G."/>
            <person name="Samain S."/>
            <person name="Cattolico L."/>
            <person name="Pelletier E."/>
            <person name="Couloux A."/>
            <person name="Segurens B."/>
            <person name="Wincker P."/>
            <person name="D'Hont A."/>
            <person name="Scarpelli C."/>
            <person name="Weissenbach J."/>
            <person name="Salanoubat M."/>
            <person name="Quetier F."/>
            <person name="Yu Y."/>
            <person name="Kim H.R."/>
            <person name="Rambo T."/>
            <person name="Currie J."/>
            <person name="Collura K."/>
            <person name="Luo M."/>
            <person name="Yang T."/>
            <person name="Ammiraju J.S.S."/>
            <person name="Engler F."/>
            <person name="Soderlund C."/>
            <person name="Wing R.A."/>
            <person name="Palmer L.E."/>
            <person name="de la Bastide M."/>
            <person name="Spiegel L."/>
            <person name="Nascimento L."/>
            <person name="Zutavern T."/>
            <person name="O'Shaughnessy A."/>
            <person name="Dike S."/>
            <person name="Dedhia N."/>
            <person name="Preston R."/>
            <person name="Balija V."/>
            <person name="McCombie W.R."/>
            <person name="Chow T."/>
            <person name="Chen H."/>
            <person name="Chung M."/>
            <person name="Chen C."/>
            <person name="Shaw J."/>
            <person name="Wu H."/>
            <person name="Hsiao K."/>
            <person name="Chao Y."/>
            <person name="Chu M."/>
            <person name="Cheng C."/>
            <person name="Hour A."/>
            <person name="Lee P."/>
            <person name="Lin S."/>
            <person name="Lin Y."/>
            <person name="Liou J."/>
            <person name="Liu S."/>
            <person name="Hsing Y."/>
            <person name="Raghuvanshi S."/>
            <person name="Mohanty A."/>
            <person name="Bharti A.K."/>
            <person name="Gaur A."/>
            <person name="Gupta V."/>
            <person name="Kumar D."/>
            <person name="Ravi V."/>
            <person name="Vij S."/>
            <person name="Kapur A."/>
            <person name="Khurana P."/>
            <person name="Khurana P."/>
            <person name="Khurana J.P."/>
            <person name="Tyagi A.K."/>
            <person name="Gaikwad K."/>
            <person name="Singh A."/>
            <person name="Dalal V."/>
            <person name="Srivastava S."/>
            <person name="Dixit A."/>
            <person name="Pal A.K."/>
            <person name="Ghazi I.A."/>
            <person name="Yadav M."/>
            <person name="Pandit A."/>
            <person name="Bhargava A."/>
            <person name="Sureshbabu K."/>
            <person name="Batra K."/>
            <person name="Sharma T.R."/>
            <person name="Mohapatra T."/>
            <person name="Singh N.K."/>
            <person name="Messing J."/>
            <person name="Nelson A.B."/>
            <person name="Fuks G."/>
            <person name="Kavchok S."/>
            <person name="Keizer G."/>
            <person name="Linton E."/>
            <person name="Llaca V."/>
            <person name="Song R."/>
            <person name="Tanyolac B."/>
            <person name="Young S."/>
            <person name="Ho-Il K."/>
            <person name="Hahn J.H."/>
            <person name="Sangsakoo G."/>
            <person name="Vanavichit A."/>
            <person name="de Mattos Luiz.A.T."/>
            <person name="Zimmer P.D."/>
            <person name="Malone G."/>
            <person name="Dellagostin O."/>
            <person name="de Oliveira A.C."/>
            <person name="Bevan M."/>
            <person name="Bancroft I."/>
            <person name="Minx P."/>
            <person name="Cordum H."/>
            <person name="Wilson R."/>
            <person name="Cheng Z."/>
            <person name="Jin W."/>
            <person name="Jiang J."/>
            <person name="Leong S.A."/>
            <person name="Iwama H."/>
            <person name="Gojobori T."/>
            <person name="Itoh T."/>
            <person name="Niimura Y."/>
            <person name="Fujii Y."/>
            <person name="Habara T."/>
            <person name="Sakai H."/>
            <person name="Sato Y."/>
            <person name="Wilson G."/>
            <person name="Kumar K."/>
            <person name="McCouch S."/>
            <person name="Juretic N."/>
            <person name="Hoen D."/>
            <person name="Wright S."/>
            <person name="Bruskiewich R."/>
            <person name="Bureau T."/>
            <person name="Miyao A."/>
            <person name="Hirochika H."/>
            <person name="Nishikawa T."/>
            <person name="Kadowaki K."/>
            <person name="Sugiura M."/>
            <person name="Burr B."/>
            <person name="Sasaki T."/>
        </authorList>
    </citation>
    <scope>NUCLEOTIDE SEQUENCE [LARGE SCALE GENOMIC DNA]</scope>
    <source>
        <strain evidence="7">cv. Nipponbare</strain>
    </source>
</reference>
<dbReference type="PANTHER" id="PTHR47926">
    <property type="entry name" value="PENTATRICOPEPTIDE REPEAT-CONTAINING PROTEIN"/>
    <property type="match status" value="1"/>
</dbReference>
<evidence type="ECO:0000313" key="6">
    <source>
        <dbReference type="EMBL" id="BAD05478.1"/>
    </source>
</evidence>
<feature type="repeat" description="PPR" evidence="3">
    <location>
        <begin position="501"/>
        <end position="535"/>
    </location>
</feature>
<evidence type="ECO:0000256" key="3">
    <source>
        <dbReference type="PROSITE-ProRule" id="PRU00708"/>
    </source>
</evidence>
<evidence type="ECO:0000256" key="1">
    <source>
        <dbReference type="ARBA" id="ARBA00022737"/>
    </source>
</evidence>
<evidence type="ECO:0000313" key="7">
    <source>
        <dbReference type="Proteomes" id="UP000000763"/>
    </source>
</evidence>
<reference evidence="7" key="2">
    <citation type="journal article" date="2008" name="Nucleic Acids Res.">
        <title>The rice annotation project database (RAP-DB): 2008 update.</title>
        <authorList>
            <consortium name="The rice annotation project (RAP)"/>
        </authorList>
    </citation>
    <scope>GENOME REANNOTATION</scope>
    <source>
        <strain evidence="7">cv. Nipponbare</strain>
    </source>
</reference>
<dbReference type="InterPro" id="IPR011990">
    <property type="entry name" value="TPR-like_helical_dom_sf"/>
</dbReference>
<dbReference type="FunFam" id="1.25.40.10:FF:000538">
    <property type="entry name" value="Pentatricopeptide repeat-containing protein"/>
    <property type="match status" value="1"/>
</dbReference>
<dbReference type="AlphaFoldDB" id="Q6Z996"/>
<accession>Q6Z996</accession>
<dbReference type="Pfam" id="PF13041">
    <property type="entry name" value="PPR_2"/>
    <property type="match status" value="1"/>
</dbReference>